<accession>A0ABP0LEM1</accession>
<evidence type="ECO:0000256" key="1">
    <source>
        <dbReference type="ARBA" id="ARBA00023239"/>
    </source>
</evidence>
<organism evidence="2 3">
    <name type="scientific">Durusdinium trenchii</name>
    <dbReference type="NCBI Taxonomy" id="1381693"/>
    <lineage>
        <taxon>Eukaryota</taxon>
        <taxon>Sar</taxon>
        <taxon>Alveolata</taxon>
        <taxon>Dinophyceae</taxon>
        <taxon>Suessiales</taxon>
        <taxon>Symbiodiniaceae</taxon>
        <taxon>Durusdinium</taxon>
    </lineage>
</organism>
<keyword evidence="3" id="KW-1185">Reference proteome</keyword>
<dbReference type="CDD" id="cd01288">
    <property type="entry name" value="FabZ"/>
    <property type="match status" value="1"/>
</dbReference>
<dbReference type="InterPro" id="IPR013114">
    <property type="entry name" value="FabA_FabZ"/>
</dbReference>
<sequence length="237" mass="26650">MAAEGATPDIDLMEALFAKDRPRRLKIVMASQLSQMERRPLPAIRFRLRRRRAVPTFPSSREPGVPEKDLILDPAELDLNYVLADMDEIRTHIPQRHEMEQISAVVYDDPEAGIVAGFKDLTDQEFWIRGHMPGMPLLPGVLICEAAAQLCTFQVQKHGAMDVNMMGFGGLDKVRFRGIVRPGDRLLLVCKRLALRPRAMIRCAFQAFVDTALVCEGELVGVSIPVETIQDMDSNKR</sequence>
<dbReference type="InterPro" id="IPR029069">
    <property type="entry name" value="HotDog_dom_sf"/>
</dbReference>
<dbReference type="PANTHER" id="PTHR30272:SF1">
    <property type="entry name" value="3-HYDROXYACYL-[ACYL-CARRIER-PROTEIN] DEHYDRATASE"/>
    <property type="match status" value="1"/>
</dbReference>
<evidence type="ECO:0000313" key="3">
    <source>
        <dbReference type="Proteomes" id="UP001642464"/>
    </source>
</evidence>
<dbReference type="PANTHER" id="PTHR30272">
    <property type="entry name" value="3-HYDROXYACYL-[ACYL-CARRIER-PROTEIN] DEHYDRATASE"/>
    <property type="match status" value="1"/>
</dbReference>
<keyword evidence="1" id="KW-0456">Lyase</keyword>
<evidence type="ECO:0000313" key="2">
    <source>
        <dbReference type="EMBL" id="CAK9037433.1"/>
    </source>
</evidence>
<gene>
    <name evidence="2" type="ORF">SCF082_LOCUS22145</name>
</gene>
<dbReference type="Pfam" id="PF07977">
    <property type="entry name" value="FabA"/>
    <property type="match status" value="1"/>
</dbReference>
<dbReference type="Gene3D" id="3.10.129.10">
    <property type="entry name" value="Hotdog Thioesterase"/>
    <property type="match status" value="1"/>
</dbReference>
<name>A0ABP0LEM1_9DINO</name>
<dbReference type="Proteomes" id="UP001642464">
    <property type="component" value="Unassembled WGS sequence"/>
</dbReference>
<proteinExistence type="predicted"/>
<dbReference type="EMBL" id="CAXAMM010015891">
    <property type="protein sequence ID" value="CAK9037433.1"/>
    <property type="molecule type" value="Genomic_DNA"/>
</dbReference>
<dbReference type="SUPFAM" id="SSF54637">
    <property type="entry name" value="Thioesterase/thiol ester dehydrase-isomerase"/>
    <property type="match status" value="1"/>
</dbReference>
<comment type="caution">
    <text evidence="2">The sequence shown here is derived from an EMBL/GenBank/DDBJ whole genome shotgun (WGS) entry which is preliminary data.</text>
</comment>
<reference evidence="2 3" key="1">
    <citation type="submission" date="2024-02" db="EMBL/GenBank/DDBJ databases">
        <authorList>
            <person name="Chen Y."/>
            <person name="Shah S."/>
            <person name="Dougan E. K."/>
            <person name="Thang M."/>
            <person name="Chan C."/>
        </authorList>
    </citation>
    <scope>NUCLEOTIDE SEQUENCE [LARGE SCALE GENOMIC DNA]</scope>
</reference>
<protein>
    <submittedName>
        <fullName evidence="2">3-hydroxyacyl-[acyl-carrier-protein] dehydratase FabZ ((3R)-hydroxymyristoyl-[acyl-carrier-protein] dehydratase) ((3R)-hydroxymyristoyl-ACP dehydrase) (Beta-hydroxyacyl-ACP dehydratase)</fullName>
    </submittedName>
</protein>